<feature type="region of interest" description="Disordered" evidence="1">
    <location>
        <begin position="713"/>
        <end position="747"/>
    </location>
</feature>
<feature type="compositionally biased region" description="Polar residues" evidence="1">
    <location>
        <begin position="351"/>
        <end position="373"/>
    </location>
</feature>
<evidence type="ECO:0000313" key="3">
    <source>
        <dbReference type="Proteomes" id="UP000748025"/>
    </source>
</evidence>
<feature type="compositionally biased region" description="Low complexity" evidence="1">
    <location>
        <begin position="58"/>
        <end position="72"/>
    </location>
</feature>
<feature type="compositionally biased region" description="Low complexity" evidence="1">
    <location>
        <begin position="98"/>
        <end position="112"/>
    </location>
</feature>
<evidence type="ECO:0000313" key="2">
    <source>
        <dbReference type="EMBL" id="KAG5989312.1"/>
    </source>
</evidence>
<dbReference type="OrthoDB" id="3870679at2759"/>
<dbReference type="EMBL" id="SRPW01002949">
    <property type="protein sequence ID" value="KAG5989312.1"/>
    <property type="molecule type" value="Genomic_DNA"/>
</dbReference>
<organism evidence="2 3">
    <name type="scientific">Claviceps pusilla</name>
    <dbReference type="NCBI Taxonomy" id="123648"/>
    <lineage>
        <taxon>Eukaryota</taxon>
        <taxon>Fungi</taxon>
        <taxon>Dikarya</taxon>
        <taxon>Ascomycota</taxon>
        <taxon>Pezizomycotina</taxon>
        <taxon>Sordariomycetes</taxon>
        <taxon>Hypocreomycetidae</taxon>
        <taxon>Hypocreales</taxon>
        <taxon>Clavicipitaceae</taxon>
        <taxon>Claviceps</taxon>
    </lineage>
</organism>
<feature type="compositionally biased region" description="Basic and acidic residues" evidence="1">
    <location>
        <begin position="856"/>
        <end position="882"/>
    </location>
</feature>
<feature type="region of interest" description="Disordered" evidence="1">
    <location>
        <begin position="856"/>
        <end position="886"/>
    </location>
</feature>
<feature type="region of interest" description="Disordered" evidence="1">
    <location>
        <begin position="324"/>
        <end position="373"/>
    </location>
</feature>
<feature type="region of interest" description="Disordered" evidence="1">
    <location>
        <begin position="599"/>
        <end position="620"/>
    </location>
</feature>
<evidence type="ECO:0000256" key="1">
    <source>
        <dbReference type="SAM" id="MobiDB-lite"/>
    </source>
</evidence>
<feature type="region of interest" description="Disordered" evidence="1">
    <location>
        <begin position="243"/>
        <end position="298"/>
    </location>
</feature>
<feature type="compositionally biased region" description="Polar residues" evidence="1">
    <location>
        <begin position="450"/>
        <end position="459"/>
    </location>
</feature>
<feature type="compositionally biased region" description="Low complexity" evidence="1">
    <location>
        <begin position="425"/>
        <end position="438"/>
    </location>
</feature>
<protein>
    <submittedName>
        <fullName evidence="2">Uncharacterized protein</fullName>
    </submittedName>
</protein>
<sequence>MTAPMQPGLIHGTPTKSHDPLHGQFKTHKVLPRPRDDRTVDVHRAPSATVPELAVDGTASTASSTLQRSSSRALKHQPRRIGPGPELPPTPPNHSRVSSGSHPTQSPSPTSQDAGFRTPRRQASSRRPPATPPDQRSPPTPDVTPPQLRSRPTLRSLVPDDGYSCTITTTGPRTHFCKTNGQESFSFGDGAASCTEKKVVASPTTSQTPVRRFSTSTTASQAIQPQALDLALQCLTATPDEMCTPRTRGKSSQVDGEWGSPRDVEMDFDIHRQRLGSASSRNPKFVTPTPPQRGGAKNEVLEDKLVTPKQGTQASQATQAIRNLSPKELGSTEPWPKLSPQSAPRRRRTEPVTSRSETSSTTAPRRSSEVSSHCIPSTVIEAMLVDNTSPLQKPRTLRHMRKRRELREPSPHGRQSAAVEENLRSPAAKNSPPSNPKSEYVRRHRHDSYASATSSNSAVSGRARKEVWKAGGIPVVVIPDRMSSHISKSGEEPSLRSSSSRHSRTRSSGSFPLNQSPPSSGRPSIDRQSRWQRTMDVPPTVPPRSSSLSAPTTRTASRAGSLTAESIKALDDMHSEFEKLIALKPVSAAPTTAVTRAATATTKTTDSETHTETAPQARPTVPTTQLAIPLSISDQSPQTSQPDWEYGYDPFDADNHDETASAKKYSPRATPFSTISLETNWTAPEISEAQAVHMYPYQNSSILRINHSVKPQNMKKAVNKGLETSDSQGNPQITTTSPDGGIATPEQQKPWQEVDSPLRNPRSPPDAPIHPPAIHFIPATPSGLTPAEERQVQLGNFYEVSAETPPARRPSFVKRALSRQRRHSFSYPHTPSKQPGLLARTFSLSRGDRKLVGVEKMRSPNHDMEPTYSEREDKPAEQDKLHPHWRPQWDNDADDCDCSRCRHGSEDEVEIYRYPLVDNRPRSLKRSLSAKVRNTFTILPARQDYNFRYSLDDAFWPERRTIRRTPSGSLKVMRRRSSDYSLRRQTVRPAKEQRLVSKGNSPKGFWRRYSPRRRRSTIGLGQSSALGSRFEGMPSLTRRWSEKRREKRTQQLRQTISGPREVRDGVAEVVRLSSMKNQQVDYSY</sequence>
<feature type="compositionally biased region" description="Basic and acidic residues" evidence="1">
    <location>
        <begin position="260"/>
        <end position="272"/>
    </location>
</feature>
<feature type="region of interest" description="Disordered" evidence="1">
    <location>
        <begin position="1"/>
        <end position="172"/>
    </location>
</feature>
<feature type="compositionally biased region" description="Polar residues" evidence="1">
    <location>
        <begin position="722"/>
        <end position="738"/>
    </location>
</feature>
<feature type="region of interest" description="Disordered" evidence="1">
    <location>
        <begin position="385"/>
        <end position="463"/>
    </location>
</feature>
<accession>A0A9P7SWZ0</accession>
<feature type="compositionally biased region" description="Basic and acidic residues" evidence="1">
    <location>
        <begin position="33"/>
        <end position="44"/>
    </location>
</feature>
<dbReference type="AlphaFoldDB" id="A0A9P7SWZ0"/>
<feature type="compositionally biased region" description="Polar residues" evidence="1">
    <location>
        <begin position="511"/>
        <end position="522"/>
    </location>
</feature>
<gene>
    <name evidence="2" type="ORF">E4U43_004525</name>
</gene>
<feature type="compositionally biased region" description="Polar residues" evidence="1">
    <location>
        <begin position="543"/>
        <end position="560"/>
    </location>
</feature>
<feature type="region of interest" description="Disordered" evidence="1">
    <location>
        <begin position="484"/>
        <end position="560"/>
    </location>
</feature>
<dbReference type="Proteomes" id="UP000748025">
    <property type="component" value="Unassembled WGS sequence"/>
</dbReference>
<feature type="region of interest" description="Disordered" evidence="1">
    <location>
        <begin position="1040"/>
        <end position="1060"/>
    </location>
</feature>
<proteinExistence type="predicted"/>
<feature type="compositionally biased region" description="Basic residues" evidence="1">
    <location>
        <begin position="395"/>
        <end position="404"/>
    </location>
</feature>
<reference evidence="2" key="1">
    <citation type="journal article" date="2020" name="bioRxiv">
        <title>Whole genome comparisons of ergot fungi reveals the divergence and evolution of species within the genus Claviceps are the result of varying mechanisms driving genome evolution and host range expansion.</title>
        <authorList>
            <person name="Wyka S.A."/>
            <person name="Mondo S.J."/>
            <person name="Liu M."/>
            <person name="Dettman J."/>
            <person name="Nalam V."/>
            <person name="Broders K.D."/>
        </authorList>
    </citation>
    <scope>NUCLEOTIDE SEQUENCE</scope>
    <source>
        <strain evidence="2">CCC 602</strain>
    </source>
</reference>
<name>A0A9P7SWZ0_9HYPO</name>
<feature type="compositionally biased region" description="Pro residues" evidence="1">
    <location>
        <begin position="129"/>
        <end position="144"/>
    </location>
</feature>
<keyword evidence="3" id="KW-1185">Reference proteome</keyword>
<comment type="caution">
    <text evidence="2">The sequence shown here is derived from an EMBL/GenBank/DDBJ whole genome shotgun (WGS) entry which is preliminary data.</text>
</comment>